<evidence type="ECO:0000256" key="1">
    <source>
        <dbReference type="ARBA" id="ARBA00004141"/>
    </source>
</evidence>
<dbReference type="GO" id="GO:0016874">
    <property type="term" value="F:ligase activity"/>
    <property type="evidence" value="ECO:0007669"/>
    <property type="project" value="UniProtKB-KW"/>
</dbReference>
<evidence type="ECO:0000256" key="5">
    <source>
        <dbReference type="SAM" id="Phobius"/>
    </source>
</evidence>
<proteinExistence type="predicted"/>
<dbReference type="RefSeq" id="WP_163772452.1">
    <property type="nucleotide sequence ID" value="NZ_JAAGXA010000007.1"/>
</dbReference>
<dbReference type="AlphaFoldDB" id="A0A6P0HMP7"/>
<feature type="transmembrane region" description="Helical" evidence="5">
    <location>
        <begin position="257"/>
        <end position="275"/>
    </location>
</feature>
<dbReference type="GO" id="GO:0016020">
    <property type="term" value="C:membrane"/>
    <property type="evidence" value="ECO:0007669"/>
    <property type="project" value="UniProtKB-SubCell"/>
</dbReference>
<evidence type="ECO:0000313" key="8">
    <source>
        <dbReference type="Proteomes" id="UP000468687"/>
    </source>
</evidence>
<gene>
    <name evidence="7" type="ORF">G3T38_11520</name>
</gene>
<keyword evidence="2 5" id="KW-0812">Transmembrane</keyword>
<feature type="transmembrane region" description="Helical" evidence="5">
    <location>
        <begin position="114"/>
        <end position="133"/>
    </location>
</feature>
<comment type="caution">
    <text evidence="7">The sequence shown here is derived from an EMBL/GenBank/DDBJ whole genome shotgun (WGS) entry which is preliminary data.</text>
</comment>
<feature type="transmembrane region" description="Helical" evidence="5">
    <location>
        <begin position="58"/>
        <end position="75"/>
    </location>
</feature>
<comment type="subcellular location">
    <subcellularLocation>
        <location evidence="1">Membrane</location>
        <topology evidence="1">Multi-pass membrane protein</topology>
    </subcellularLocation>
</comment>
<evidence type="ECO:0000256" key="4">
    <source>
        <dbReference type="ARBA" id="ARBA00023136"/>
    </source>
</evidence>
<dbReference type="InterPro" id="IPR051533">
    <property type="entry name" value="WaaL-like"/>
</dbReference>
<keyword evidence="8" id="KW-1185">Reference proteome</keyword>
<feature type="transmembrane region" description="Helical" evidence="5">
    <location>
        <begin position="81"/>
        <end position="102"/>
    </location>
</feature>
<evidence type="ECO:0000259" key="6">
    <source>
        <dbReference type="Pfam" id="PF04932"/>
    </source>
</evidence>
<feature type="transmembrane region" description="Helical" evidence="5">
    <location>
        <begin position="188"/>
        <end position="206"/>
    </location>
</feature>
<keyword evidence="3 5" id="KW-1133">Transmembrane helix</keyword>
<evidence type="ECO:0000256" key="2">
    <source>
        <dbReference type="ARBA" id="ARBA00022692"/>
    </source>
</evidence>
<keyword evidence="7" id="KW-0436">Ligase</keyword>
<dbReference type="EMBL" id="JAAGXA010000007">
    <property type="protein sequence ID" value="NEN78905.1"/>
    <property type="molecule type" value="Genomic_DNA"/>
</dbReference>
<dbReference type="PANTHER" id="PTHR37422:SF13">
    <property type="entry name" value="LIPOPOLYSACCHARIDE BIOSYNTHESIS PROTEIN PA4999-RELATED"/>
    <property type="match status" value="1"/>
</dbReference>
<reference evidence="7 8" key="1">
    <citation type="journal article" date="2014" name="Int. J. Syst. Evol. Microbiol.">
        <title>Nocardioides zeae sp. nov., isolated from the stem of Zea mays.</title>
        <authorList>
            <person name="Glaeser S.P."/>
            <person name="McInroy J.A."/>
            <person name="Busse H.J."/>
            <person name="Kampfer P."/>
        </authorList>
    </citation>
    <scope>NUCLEOTIDE SEQUENCE [LARGE SCALE GENOMIC DNA]</scope>
    <source>
        <strain evidence="7 8">JCM 30728</strain>
    </source>
</reference>
<sequence>MNDVAELRRALRPVAALFLLYPLWWALGVQVPAWALVALPVGMWLLLNRRVLVLPPGYVALLLFLGWVGVSAVMLSGPRYLAAYGFRLVLYTAVVVIAVAVWNALDRGMPGRTVVRWVVALWGAAVLLAYPGILVNNLEFTSPFEAGLRLVGFVDPFVTALTHPEFSEYDGLYGSPRPSPLFAYTNDWGAAVGIGFPVAVHALVTARGRAERLLLAGLVLASVPPILVSLNRGCWITIGVAVGYVVVRRAAAGDFRALAAVVVGVVGIVGSVLAVEPVRRVITARFEYGNTSTRATLYEASWSLALRSPLFGWGAPQSSAGLADSNDVSIGTHGQLWTILVSQGIAGLALFVGAVLLVWWHARPLSGRDADVWLHATGAALLVQIAFYEVLPVPLAVTLLALAVVGVHRRRALDHSHTRKVITHA</sequence>
<name>A0A6P0HMP7_9ACTN</name>
<dbReference type="Proteomes" id="UP000468687">
    <property type="component" value="Unassembled WGS sequence"/>
</dbReference>
<keyword evidence="4 5" id="KW-0472">Membrane</keyword>
<dbReference type="PANTHER" id="PTHR37422">
    <property type="entry name" value="TEICHURONIC ACID BIOSYNTHESIS PROTEIN TUAE"/>
    <property type="match status" value="1"/>
</dbReference>
<feature type="transmembrane region" description="Helical" evidence="5">
    <location>
        <begin position="372"/>
        <end position="405"/>
    </location>
</feature>
<evidence type="ECO:0000256" key="3">
    <source>
        <dbReference type="ARBA" id="ARBA00022989"/>
    </source>
</evidence>
<feature type="transmembrane region" description="Helical" evidence="5">
    <location>
        <begin position="23"/>
        <end position="46"/>
    </location>
</feature>
<evidence type="ECO:0000313" key="7">
    <source>
        <dbReference type="EMBL" id="NEN78905.1"/>
    </source>
</evidence>
<dbReference type="InterPro" id="IPR007016">
    <property type="entry name" value="O-antigen_ligase-rel_domated"/>
</dbReference>
<feature type="transmembrane region" description="Helical" evidence="5">
    <location>
        <begin position="336"/>
        <end position="360"/>
    </location>
</feature>
<dbReference type="Pfam" id="PF04932">
    <property type="entry name" value="Wzy_C"/>
    <property type="match status" value="1"/>
</dbReference>
<feature type="transmembrane region" description="Helical" evidence="5">
    <location>
        <begin position="213"/>
        <end position="245"/>
    </location>
</feature>
<organism evidence="7 8">
    <name type="scientific">Nocardioides zeae</name>
    <dbReference type="NCBI Taxonomy" id="1457234"/>
    <lineage>
        <taxon>Bacteria</taxon>
        <taxon>Bacillati</taxon>
        <taxon>Actinomycetota</taxon>
        <taxon>Actinomycetes</taxon>
        <taxon>Propionibacteriales</taxon>
        <taxon>Nocardioidaceae</taxon>
        <taxon>Nocardioides</taxon>
    </lineage>
</organism>
<feature type="domain" description="O-antigen ligase-related" evidence="6">
    <location>
        <begin position="226"/>
        <end position="352"/>
    </location>
</feature>
<protein>
    <submittedName>
        <fullName evidence="7">O-antigen ligase family protein</fullName>
    </submittedName>
</protein>
<accession>A0A6P0HMP7</accession>